<name>A0ABR2HM87_9PEZI</name>
<organism evidence="1 2">
    <name type="scientific">Apiospora arundinis</name>
    <dbReference type="NCBI Taxonomy" id="335852"/>
    <lineage>
        <taxon>Eukaryota</taxon>
        <taxon>Fungi</taxon>
        <taxon>Dikarya</taxon>
        <taxon>Ascomycota</taxon>
        <taxon>Pezizomycotina</taxon>
        <taxon>Sordariomycetes</taxon>
        <taxon>Xylariomycetidae</taxon>
        <taxon>Amphisphaeriales</taxon>
        <taxon>Apiosporaceae</taxon>
        <taxon>Apiospora</taxon>
    </lineage>
</organism>
<evidence type="ECO:0000313" key="1">
    <source>
        <dbReference type="EMBL" id="KAK8849200.1"/>
    </source>
</evidence>
<protein>
    <recommendedName>
        <fullName evidence="3">F-box domain-containing protein</fullName>
    </recommendedName>
</protein>
<reference evidence="1 2" key="1">
    <citation type="journal article" date="2024" name="IMA Fungus">
        <title>Apiospora arundinis, a panoply of carbohydrate-active enzymes and secondary metabolites.</title>
        <authorList>
            <person name="Sorensen T."/>
            <person name="Petersen C."/>
            <person name="Muurmann A.T."/>
            <person name="Christiansen J.V."/>
            <person name="Brundto M.L."/>
            <person name="Overgaard C.K."/>
            <person name="Boysen A.T."/>
            <person name="Wollenberg R.D."/>
            <person name="Larsen T.O."/>
            <person name="Sorensen J.L."/>
            <person name="Nielsen K.L."/>
            <person name="Sondergaard T.E."/>
        </authorList>
    </citation>
    <scope>NUCLEOTIDE SEQUENCE [LARGE SCALE GENOMIC DNA]</scope>
    <source>
        <strain evidence="1 2">AAU 773</strain>
    </source>
</reference>
<sequence>MALATLAGLNADILYMIADELAHIPNERSPSHRAIRSQKRLLKIIYLNKNTYNSLRNRLYRNIHVSTTRSLAMLVRTLLTRRDLRGLPRIIISVPRWGLKVSDMNESLWAEMTRSIRESCLPSTSLVLDAIAKSAKDDGQGRRVPVSSLFMAAVYLTRNLQSVSVSQPLVTGIESEWLAELVASIQQLDPSSRRLPVYHFELVMKKYGPPISLEFVVDMVGAVDNLVFDFGRNDNFLAMKLPVLNPPNQAWFKMTTPRKAITHWKYIYTISCQLPNLLRACPGLKELWLRQPLWPKEMARGLQNCQETLETFRLDIQGPSDSYPMPGLPQLLRLEHLTVDAGLLWPELLKGDHPLRGIDTPLDANLPPSLRSLRVAYGWVEERSWSAPVVRCDARISADLVGFLDAVPQRFPCFEELGYRHKGLSELCLGHHDGPDFIEDIAAACDQKSIRFISNWDNATYTPPIFDLHSF</sequence>
<comment type="caution">
    <text evidence="1">The sequence shown here is derived from an EMBL/GenBank/DDBJ whole genome shotgun (WGS) entry which is preliminary data.</text>
</comment>
<dbReference type="Proteomes" id="UP001390339">
    <property type="component" value="Unassembled WGS sequence"/>
</dbReference>
<proteinExistence type="predicted"/>
<accession>A0ABR2HM87</accession>
<keyword evidence="2" id="KW-1185">Reference proteome</keyword>
<evidence type="ECO:0008006" key="3">
    <source>
        <dbReference type="Google" id="ProtNLM"/>
    </source>
</evidence>
<dbReference type="EMBL" id="JAPCWZ010000010">
    <property type="protein sequence ID" value="KAK8849200.1"/>
    <property type="molecule type" value="Genomic_DNA"/>
</dbReference>
<gene>
    <name evidence="1" type="ORF">PGQ11_015680</name>
</gene>
<evidence type="ECO:0000313" key="2">
    <source>
        <dbReference type="Proteomes" id="UP001390339"/>
    </source>
</evidence>